<dbReference type="RefSeq" id="WP_253761558.1">
    <property type="nucleotide sequence ID" value="NZ_JBHSAY010000015.1"/>
</dbReference>
<evidence type="ECO:0000313" key="3">
    <source>
        <dbReference type="Proteomes" id="UP001595816"/>
    </source>
</evidence>
<feature type="region of interest" description="Disordered" evidence="1">
    <location>
        <begin position="28"/>
        <end position="52"/>
    </location>
</feature>
<feature type="compositionally biased region" description="Gly residues" evidence="1">
    <location>
        <begin position="36"/>
        <end position="48"/>
    </location>
</feature>
<sequence>MSSARRAAELAELVASSGAGPITVASAARGRRLTPGSGGSAGSPGGGPRAATSVAVAAESVTTAGELAGDDVSRMLPVTAALQPLLPGGGLRRGSTVTITRALQTPGGDGSPGGALRAAATRAAAARSARTPRLTPLRSAERTSWGGTSVMLALLAEASRAGSWCAIVGLPELGVAAAAELGIVLERLALVPQPGTKWPEVVATLLDGFDLVVVAVREQVTPQNAARLSARARLRGSVLLPMGPWDSADLVLEPVGAQWQGLGPGHGRLRCRHLTIAARGRGTAARPREVDVWLPTETGGIRPHVTETTVDPRSSRGHLRAISGG</sequence>
<accession>A0ABV8LVI3</accession>
<reference evidence="3" key="1">
    <citation type="journal article" date="2019" name="Int. J. Syst. Evol. Microbiol.">
        <title>The Global Catalogue of Microorganisms (GCM) 10K type strain sequencing project: providing services to taxonomists for standard genome sequencing and annotation.</title>
        <authorList>
            <consortium name="The Broad Institute Genomics Platform"/>
            <consortium name="The Broad Institute Genome Sequencing Center for Infectious Disease"/>
            <person name="Wu L."/>
            <person name="Ma J."/>
        </authorList>
    </citation>
    <scope>NUCLEOTIDE SEQUENCE [LARGE SCALE GENOMIC DNA]</scope>
    <source>
        <strain evidence="3">CGMCC 4.7289</strain>
    </source>
</reference>
<keyword evidence="3" id="KW-1185">Reference proteome</keyword>
<protein>
    <submittedName>
        <fullName evidence="2">Uncharacterized protein</fullName>
    </submittedName>
</protein>
<dbReference type="Proteomes" id="UP001595816">
    <property type="component" value="Unassembled WGS sequence"/>
</dbReference>
<name>A0ABV8LVI3_9ACTN</name>
<evidence type="ECO:0000256" key="1">
    <source>
        <dbReference type="SAM" id="MobiDB-lite"/>
    </source>
</evidence>
<gene>
    <name evidence="2" type="ORF">ACFOZ4_26980</name>
</gene>
<organism evidence="2 3">
    <name type="scientific">Hamadaea flava</name>
    <dbReference type="NCBI Taxonomy" id="1742688"/>
    <lineage>
        <taxon>Bacteria</taxon>
        <taxon>Bacillati</taxon>
        <taxon>Actinomycetota</taxon>
        <taxon>Actinomycetes</taxon>
        <taxon>Micromonosporales</taxon>
        <taxon>Micromonosporaceae</taxon>
        <taxon>Hamadaea</taxon>
    </lineage>
</organism>
<dbReference type="EMBL" id="JBHSAY010000015">
    <property type="protein sequence ID" value="MFC4134270.1"/>
    <property type="molecule type" value="Genomic_DNA"/>
</dbReference>
<evidence type="ECO:0000313" key="2">
    <source>
        <dbReference type="EMBL" id="MFC4134270.1"/>
    </source>
</evidence>
<comment type="caution">
    <text evidence="2">The sequence shown here is derived from an EMBL/GenBank/DDBJ whole genome shotgun (WGS) entry which is preliminary data.</text>
</comment>
<proteinExistence type="predicted"/>